<dbReference type="RefSeq" id="WP_344747661.1">
    <property type="nucleotide sequence ID" value="NZ_BAAAWW010000135.1"/>
</dbReference>
<evidence type="ECO:0000259" key="2">
    <source>
        <dbReference type="Pfam" id="PF21390"/>
    </source>
</evidence>
<dbReference type="SUPFAM" id="SSF51735">
    <property type="entry name" value="NAD(P)-binding Rossmann-fold domains"/>
    <property type="match status" value="1"/>
</dbReference>
<dbReference type="InterPro" id="IPR036291">
    <property type="entry name" value="NAD(P)-bd_dom_sf"/>
</dbReference>
<dbReference type="PIRSF" id="PIRSF017494">
    <property type="entry name" value="Thiaz_red"/>
    <property type="match status" value="1"/>
</dbReference>
<dbReference type="InterPro" id="IPR051450">
    <property type="entry name" value="Gfo/Idh/MocA_Oxidoreductases"/>
</dbReference>
<sequence length="348" mass="37246">MKRVVVCGTGFGQIYLSALADGPFELTGILARGSARSAGYARAYGVPLLTDPDQVPGLADLACVVVRSGVVGGEGSELAGALLARGVHVLQEHPLHADELARCLRAARAASVVHHVNTLYVHLDPVRRFVEAARRLCELQKPLYVDAACSVHVAYALFDIIGRALGGLRPWTFGPVAEGTPFSCLTGTIGGVPLTLRVQNQIAPNDPDAHLHLLHRITLGTEGGNLTLVNTHGPIVWSPRMYVGRDADDRFALEEDHLRLPSATLLGPEQAPTFQEIVGSLWPSGVRRALTELRQAAEDTAGEGADPLRQGQYYLTLSRLWLDATAAIGRPELLVQTPPRPLSAAEIS</sequence>
<name>A0ABV5TT45_9ACTN</name>
<dbReference type="PANTHER" id="PTHR43377:SF1">
    <property type="entry name" value="BILIVERDIN REDUCTASE A"/>
    <property type="match status" value="1"/>
</dbReference>
<evidence type="ECO:0000313" key="4">
    <source>
        <dbReference type="Proteomes" id="UP001589610"/>
    </source>
</evidence>
<feature type="domain" description="Thiazolinyl imine reductase-like C-terminal" evidence="2">
    <location>
        <begin position="140"/>
        <end position="238"/>
    </location>
</feature>
<keyword evidence="4" id="KW-1185">Reference proteome</keyword>
<evidence type="ECO:0000259" key="1">
    <source>
        <dbReference type="Pfam" id="PF01408"/>
    </source>
</evidence>
<dbReference type="Proteomes" id="UP001589610">
    <property type="component" value="Unassembled WGS sequence"/>
</dbReference>
<organism evidence="3 4">
    <name type="scientific">Streptosporangium vulgare</name>
    <dbReference type="NCBI Taxonomy" id="46190"/>
    <lineage>
        <taxon>Bacteria</taxon>
        <taxon>Bacillati</taxon>
        <taxon>Actinomycetota</taxon>
        <taxon>Actinomycetes</taxon>
        <taxon>Streptosporangiales</taxon>
        <taxon>Streptosporangiaceae</taxon>
        <taxon>Streptosporangium</taxon>
    </lineage>
</organism>
<dbReference type="InterPro" id="IPR010091">
    <property type="entry name" value="Thiazolinyl_imide_reductase"/>
</dbReference>
<dbReference type="PANTHER" id="PTHR43377">
    <property type="entry name" value="BILIVERDIN REDUCTASE A"/>
    <property type="match status" value="1"/>
</dbReference>
<comment type="caution">
    <text evidence="3">The sequence shown here is derived from an EMBL/GenBank/DDBJ whole genome shotgun (WGS) entry which is preliminary data.</text>
</comment>
<evidence type="ECO:0000313" key="3">
    <source>
        <dbReference type="EMBL" id="MFB9682217.1"/>
    </source>
</evidence>
<accession>A0ABV5TT45</accession>
<dbReference type="InterPro" id="IPR000683">
    <property type="entry name" value="Gfo/Idh/MocA-like_OxRdtase_N"/>
</dbReference>
<gene>
    <name evidence="3" type="ORF">ACFFRH_42665</name>
</gene>
<protein>
    <submittedName>
        <fullName evidence="3">Gfo/Idh/MocA family oxidoreductase</fullName>
    </submittedName>
</protein>
<dbReference type="InterPro" id="IPR048655">
    <property type="entry name" value="Irp3-like_C"/>
</dbReference>
<dbReference type="Gene3D" id="3.40.50.720">
    <property type="entry name" value="NAD(P)-binding Rossmann-like Domain"/>
    <property type="match status" value="1"/>
</dbReference>
<dbReference type="Gene3D" id="3.30.360.10">
    <property type="entry name" value="Dihydrodipicolinate Reductase, domain 2"/>
    <property type="match status" value="1"/>
</dbReference>
<dbReference type="Pfam" id="PF21390">
    <property type="entry name" value="Irp3-like_C"/>
    <property type="match status" value="1"/>
</dbReference>
<dbReference type="NCBIfam" id="TIGR01761">
    <property type="entry name" value="thiaz-red"/>
    <property type="match status" value="1"/>
</dbReference>
<reference evidence="3 4" key="1">
    <citation type="submission" date="2024-09" db="EMBL/GenBank/DDBJ databases">
        <authorList>
            <person name="Sun Q."/>
            <person name="Mori K."/>
        </authorList>
    </citation>
    <scope>NUCLEOTIDE SEQUENCE [LARGE SCALE GENOMIC DNA]</scope>
    <source>
        <strain evidence="3 4">JCM 3028</strain>
    </source>
</reference>
<dbReference type="Pfam" id="PF01408">
    <property type="entry name" value="GFO_IDH_MocA"/>
    <property type="match status" value="1"/>
</dbReference>
<proteinExistence type="predicted"/>
<dbReference type="EMBL" id="JBHMBS010000050">
    <property type="protein sequence ID" value="MFB9682217.1"/>
    <property type="molecule type" value="Genomic_DNA"/>
</dbReference>
<feature type="domain" description="Gfo/Idh/MocA-like oxidoreductase N-terminal" evidence="1">
    <location>
        <begin position="3"/>
        <end position="117"/>
    </location>
</feature>